<evidence type="ECO:0000256" key="6">
    <source>
        <dbReference type="ARBA" id="ARBA00022777"/>
    </source>
</evidence>
<dbReference type="EMBL" id="JROM01000003">
    <property type="protein sequence ID" value="KHE75561.1"/>
    <property type="molecule type" value="Genomic_DNA"/>
</dbReference>
<evidence type="ECO:0000256" key="8">
    <source>
        <dbReference type="ARBA" id="ARBA00022909"/>
    </source>
</evidence>
<evidence type="ECO:0000313" key="11">
    <source>
        <dbReference type="Proteomes" id="UP000030664"/>
    </source>
</evidence>
<dbReference type="EC" id="2.7.6.3" evidence="3"/>
<keyword evidence="5" id="KW-0547">Nucleotide-binding</keyword>
<feature type="domain" description="7,8-dihydro-6-hydroxymethylpterin-pyrophosphokinase" evidence="9">
    <location>
        <begin position="90"/>
        <end position="101"/>
    </location>
</feature>
<name>A0A0B0DC44_9MICC</name>
<sequence>MTARCVVALGANLGQRLTVLRQAVRALDATPGISVTAASPVVETRAVGGPQDSPDYLNAVVELRTRLTPFEVLAVCQRIEAEHGRTRDVRWGPRTLDLDVVWFEGAHSNDPRLQLPHPRAHERAFVLEPWALMDPQAHLDGRPVRELAREAPDFADLIVTEHRVRPEVESPCDT</sequence>
<evidence type="ECO:0000256" key="3">
    <source>
        <dbReference type="ARBA" id="ARBA00013253"/>
    </source>
</evidence>
<gene>
    <name evidence="10" type="ORF">AS25_00290</name>
</gene>
<dbReference type="GO" id="GO:0046656">
    <property type="term" value="P:folic acid biosynthetic process"/>
    <property type="evidence" value="ECO:0007669"/>
    <property type="project" value="UniProtKB-KW"/>
</dbReference>
<dbReference type="AlphaFoldDB" id="A0A0B0DC44"/>
<evidence type="ECO:0000256" key="4">
    <source>
        <dbReference type="ARBA" id="ARBA00022679"/>
    </source>
</evidence>
<dbReference type="RefSeq" id="WP_035959198.1">
    <property type="nucleotide sequence ID" value="NZ_JAQDQP010000019.1"/>
</dbReference>
<dbReference type="InterPro" id="IPR000550">
    <property type="entry name" value="Hppk"/>
</dbReference>
<comment type="catalytic activity">
    <reaction evidence="1">
        <text>6-hydroxymethyl-7,8-dihydropterin + ATP = (7,8-dihydropterin-6-yl)methyl diphosphate + AMP + H(+)</text>
        <dbReference type="Rhea" id="RHEA:11412"/>
        <dbReference type="ChEBI" id="CHEBI:15378"/>
        <dbReference type="ChEBI" id="CHEBI:30616"/>
        <dbReference type="ChEBI" id="CHEBI:44841"/>
        <dbReference type="ChEBI" id="CHEBI:72950"/>
        <dbReference type="ChEBI" id="CHEBI:456215"/>
        <dbReference type="EC" id="2.7.6.3"/>
    </reaction>
</comment>
<dbReference type="Proteomes" id="UP000030664">
    <property type="component" value="Unassembled WGS sequence"/>
</dbReference>
<dbReference type="STRING" id="223184.AS25_00290"/>
<dbReference type="GO" id="GO:0005524">
    <property type="term" value="F:ATP binding"/>
    <property type="evidence" value="ECO:0007669"/>
    <property type="project" value="UniProtKB-KW"/>
</dbReference>
<dbReference type="PROSITE" id="PS00794">
    <property type="entry name" value="HPPK"/>
    <property type="match status" value="1"/>
</dbReference>
<dbReference type="InterPro" id="IPR035907">
    <property type="entry name" value="Hppk_sf"/>
</dbReference>
<accession>A0A0B0DC44</accession>
<dbReference type="eggNOG" id="COG0801">
    <property type="taxonomic scope" value="Bacteria"/>
</dbReference>
<evidence type="ECO:0000259" key="9">
    <source>
        <dbReference type="PROSITE" id="PS00794"/>
    </source>
</evidence>
<evidence type="ECO:0000313" key="10">
    <source>
        <dbReference type="EMBL" id="KHE75561.1"/>
    </source>
</evidence>
<dbReference type="GO" id="GO:0003848">
    <property type="term" value="F:2-amino-4-hydroxy-6-hydroxymethyldihydropteridine diphosphokinase activity"/>
    <property type="evidence" value="ECO:0007669"/>
    <property type="project" value="UniProtKB-EC"/>
</dbReference>
<proteinExistence type="predicted"/>
<keyword evidence="8" id="KW-0289">Folate biosynthesis</keyword>
<keyword evidence="4" id="KW-0808">Transferase</keyword>
<dbReference type="GO" id="GO:0016301">
    <property type="term" value="F:kinase activity"/>
    <property type="evidence" value="ECO:0007669"/>
    <property type="project" value="UniProtKB-KW"/>
</dbReference>
<evidence type="ECO:0000256" key="7">
    <source>
        <dbReference type="ARBA" id="ARBA00022840"/>
    </source>
</evidence>
<evidence type="ECO:0000256" key="5">
    <source>
        <dbReference type="ARBA" id="ARBA00022741"/>
    </source>
</evidence>
<dbReference type="UniPathway" id="UPA00077">
    <property type="reaction ID" value="UER00155"/>
</dbReference>
<dbReference type="NCBIfam" id="TIGR01498">
    <property type="entry name" value="folK"/>
    <property type="match status" value="1"/>
</dbReference>
<dbReference type="CDD" id="cd00483">
    <property type="entry name" value="HPPK"/>
    <property type="match status" value="1"/>
</dbReference>
<dbReference type="GO" id="GO:0046654">
    <property type="term" value="P:tetrahydrofolate biosynthetic process"/>
    <property type="evidence" value="ECO:0007669"/>
    <property type="project" value="UniProtKB-UniPathway"/>
</dbReference>
<evidence type="ECO:0000256" key="1">
    <source>
        <dbReference type="ARBA" id="ARBA00000198"/>
    </source>
</evidence>
<dbReference type="PANTHER" id="PTHR43071">
    <property type="entry name" value="2-AMINO-4-HYDROXY-6-HYDROXYMETHYLDIHYDROPTERIDINE PYROPHOSPHOKINASE"/>
    <property type="match status" value="1"/>
</dbReference>
<dbReference type="SUPFAM" id="SSF55083">
    <property type="entry name" value="6-hydroxymethyl-7,8-dihydropterin pyrophosphokinase, HPPK"/>
    <property type="match status" value="1"/>
</dbReference>
<evidence type="ECO:0000256" key="2">
    <source>
        <dbReference type="ARBA" id="ARBA00005051"/>
    </source>
</evidence>
<dbReference type="PANTHER" id="PTHR43071:SF1">
    <property type="entry name" value="2-AMINO-4-HYDROXY-6-HYDROXYMETHYLDIHYDROPTERIDINE PYROPHOSPHOKINASE"/>
    <property type="match status" value="1"/>
</dbReference>
<dbReference type="Pfam" id="PF01288">
    <property type="entry name" value="HPPK"/>
    <property type="match status" value="1"/>
</dbReference>
<keyword evidence="7" id="KW-0067">ATP-binding</keyword>
<reference evidence="10 11" key="1">
    <citation type="submission" date="2014-09" db="EMBL/GenBank/DDBJ databases">
        <title>High-quality draft genome sequence of Kocuria marina SO9-6, an actinobacterium isolated from a copper mine.</title>
        <authorList>
            <person name="Castro D.B."/>
            <person name="Pereira L.B."/>
            <person name="Silva M.V."/>
            <person name="Silva B.P."/>
            <person name="Zanardi B.R."/>
            <person name="Carlos C."/>
            <person name="Belgini D.R."/>
            <person name="Limache E.G."/>
            <person name="Lacerda G.V."/>
            <person name="Nery M.B."/>
            <person name="Gomes M.B."/>
            <person name="Souza S."/>
            <person name="Silva T.M."/>
            <person name="Rodrigues V.D."/>
            <person name="Paulino L.C."/>
            <person name="Vicentini R."/>
            <person name="Ferraz L.F."/>
            <person name="Ottoboni L.M."/>
        </authorList>
    </citation>
    <scope>NUCLEOTIDE SEQUENCE [LARGE SCALE GENOMIC DNA]</scope>
    <source>
        <strain evidence="10 11">SO9-6</strain>
    </source>
</reference>
<comment type="pathway">
    <text evidence="2">Cofactor biosynthesis; tetrahydrofolate biosynthesis; 2-amino-4-hydroxy-6-hydroxymethyl-7,8-dihydropteridine diphosphate from 7,8-dihydroneopterin triphosphate: step 4/4.</text>
</comment>
<protein>
    <recommendedName>
        <fullName evidence="3">2-amino-4-hydroxy-6-hydroxymethyldihydropteridine diphosphokinase</fullName>
        <ecNumber evidence="3">2.7.6.3</ecNumber>
    </recommendedName>
</protein>
<organism evidence="10 11">
    <name type="scientific">Kocuria marina</name>
    <dbReference type="NCBI Taxonomy" id="223184"/>
    <lineage>
        <taxon>Bacteria</taxon>
        <taxon>Bacillati</taxon>
        <taxon>Actinomycetota</taxon>
        <taxon>Actinomycetes</taxon>
        <taxon>Micrococcales</taxon>
        <taxon>Micrococcaceae</taxon>
        <taxon>Kocuria</taxon>
    </lineage>
</organism>
<keyword evidence="6 10" id="KW-0418">Kinase</keyword>
<dbReference type="Gene3D" id="3.30.70.560">
    <property type="entry name" value="7,8-Dihydro-6-hydroxymethylpterin-pyrophosphokinase HPPK"/>
    <property type="match status" value="1"/>
</dbReference>
<comment type="caution">
    <text evidence="10">The sequence shown here is derived from an EMBL/GenBank/DDBJ whole genome shotgun (WGS) entry which is preliminary data.</text>
</comment>